<dbReference type="RefSeq" id="XP_053580923.1">
    <property type="nucleotide sequence ID" value="XM_053732010.1"/>
</dbReference>
<name>A0A6A5G6V3_CAERE</name>
<evidence type="ECO:0000313" key="3">
    <source>
        <dbReference type="EMBL" id="KAF1750750.1"/>
    </source>
</evidence>
<gene>
    <name evidence="3" type="ORF">GCK72_017301</name>
</gene>
<feature type="signal peptide" evidence="2">
    <location>
        <begin position="1"/>
        <end position="19"/>
    </location>
</feature>
<organism evidence="3 4">
    <name type="scientific">Caenorhabditis remanei</name>
    <name type="common">Caenorhabditis vulgaris</name>
    <dbReference type="NCBI Taxonomy" id="31234"/>
    <lineage>
        <taxon>Eukaryota</taxon>
        <taxon>Metazoa</taxon>
        <taxon>Ecdysozoa</taxon>
        <taxon>Nematoda</taxon>
        <taxon>Chromadorea</taxon>
        <taxon>Rhabditida</taxon>
        <taxon>Rhabditina</taxon>
        <taxon>Rhabditomorpha</taxon>
        <taxon>Rhabditoidea</taxon>
        <taxon>Rhabditidae</taxon>
        <taxon>Peloderinae</taxon>
        <taxon>Caenorhabditis</taxon>
    </lineage>
</organism>
<evidence type="ECO:0000256" key="1">
    <source>
        <dbReference type="SAM" id="Coils"/>
    </source>
</evidence>
<dbReference type="AlphaFoldDB" id="A0A6A5G6V3"/>
<dbReference type="KEGG" id="crq:GCK72_017301"/>
<feature type="chain" id="PRO_5025681804" evidence="2">
    <location>
        <begin position="20"/>
        <end position="89"/>
    </location>
</feature>
<dbReference type="Proteomes" id="UP000483820">
    <property type="component" value="Chromosome V"/>
</dbReference>
<accession>A0A6A5G6V3</accession>
<evidence type="ECO:0000256" key="2">
    <source>
        <dbReference type="SAM" id="SignalP"/>
    </source>
</evidence>
<proteinExistence type="predicted"/>
<dbReference type="EMBL" id="WUAV01000005">
    <property type="protein sequence ID" value="KAF1750750.1"/>
    <property type="molecule type" value="Genomic_DNA"/>
</dbReference>
<sequence length="89" mass="10761">MNLWLISLVIISLIIPLSAMPPRQKRYYLITEHAEQVKKAAKEYREYKEREAKKNEKKRVKRDWFATMSAQQVADRLNLHDMTIKKRHH</sequence>
<dbReference type="CTD" id="78776528"/>
<reference evidence="3 4" key="1">
    <citation type="submission" date="2019-12" db="EMBL/GenBank/DDBJ databases">
        <title>Chromosome-level assembly of the Caenorhabditis remanei genome.</title>
        <authorList>
            <person name="Teterina A.A."/>
            <person name="Willis J.H."/>
            <person name="Phillips P.C."/>
        </authorList>
    </citation>
    <scope>NUCLEOTIDE SEQUENCE [LARGE SCALE GENOMIC DNA]</scope>
    <source>
        <strain evidence="3 4">PX506</strain>
        <tissue evidence="3">Whole organism</tissue>
    </source>
</reference>
<keyword evidence="2" id="KW-0732">Signal</keyword>
<comment type="caution">
    <text evidence="3">The sequence shown here is derived from an EMBL/GenBank/DDBJ whole genome shotgun (WGS) entry which is preliminary data.</text>
</comment>
<evidence type="ECO:0000313" key="4">
    <source>
        <dbReference type="Proteomes" id="UP000483820"/>
    </source>
</evidence>
<feature type="coiled-coil region" evidence="1">
    <location>
        <begin position="30"/>
        <end position="57"/>
    </location>
</feature>
<dbReference type="GeneID" id="78776528"/>
<keyword evidence="1" id="KW-0175">Coiled coil</keyword>
<protein>
    <submittedName>
        <fullName evidence="3">Uncharacterized protein</fullName>
    </submittedName>
</protein>